<accession>A0ABD3GMJ0</accession>
<dbReference type="AlphaFoldDB" id="A0ABD3GMJ0"/>
<evidence type="ECO:0000313" key="11">
    <source>
        <dbReference type="Proteomes" id="UP001633002"/>
    </source>
</evidence>
<evidence type="ECO:0000256" key="3">
    <source>
        <dbReference type="ARBA" id="ARBA00022692"/>
    </source>
</evidence>
<dbReference type="Gene3D" id="2.60.120.430">
    <property type="entry name" value="Galactose-binding lectin"/>
    <property type="match status" value="1"/>
</dbReference>
<protein>
    <recommendedName>
        <fullName evidence="9">Malectin-like domain-containing protein</fullName>
    </recommendedName>
</protein>
<gene>
    <name evidence="10" type="ORF">R1sor_023404</name>
</gene>
<dbReference type="PANTHER" id="PTHR45631:SF68">
    <property type="entry name" value="REPEAT FAMILY PROTEIN, PUTATIVE, EXPRESSED-RELATED"/>
    <property type="match status" value="1"/>
</dbReference>
<dbReference type="EMBL" id="JBJQOH010000007">
    <property type="protein sequence ID" value="KAL3680448.1"/>
    <property type="molecule type" value="Genomic_DNA"/>
</dbReference>
<proteinExistence type="predicted"/>
<sequence length="545" mass="61002">MQLLTIINAQADPRFLVLSIDCGAPSPYKDSALGIEWQTDQNYTTTGTSVQMKEGTDLPKQLYRYRVFTSGRNKDCYTLPVKPQTTYLLRVGLYPGDGGPSSVNITVDFNVSVNSNHWFEYTSDGSDVTQEAAFYSFELEEVYLCLLKGTQGTPFISSIELRILPSNGYADTKSTQIPPSFLVLGDRLNMGVKSSDDKAFRFPDDEFDRFWRPALPPDFPRYARADGSSILSELPFSSSYDPEIIYQDLNQWPPNKTLIDAWVGRDLSFNITRERVDTGRIVATFFYMEIRPNVNISELSENNPEEIFDAFGEDYEYVDITDRLPTAFQYVTNIEGNLGDAVLVNVSWQFGPFDKIILNGFEYYYLYEVNIDATYSPDREILASISDSFGLNDWRGDPCYPVPWDWVSCDSTSRIQTLNLTGMKLSGPIPGNISTLTELTEIHLNNNKLSGPIPESLASLTKLKILAVDNNQLTGVIPVQLLNKPGLKFTFSGNPGLQLTRTGSPSPGPSPAVRSSATMRSSLSSDVVWRTTTLLLSICILVFFR</sequence>
<dbReference type="GO" id="GO:0016020">
    <property type="term" value="C:membrane"/>
    <property type="evidence" value="ECO:0007669"/>
    <property type="project" value="UniProtKB-SubCell"/>
</dbReference>
<dbReference type="FunFam" id="3.80.10.10:FF:000129">
    <property type="entry name" value="Leucine-rich repeat receptor-like kinase"/>
    <property type="match status" value="1"/>
</dbReference>
<keyword evidence="5 8" id="KW-1133">Transmembrane helix</keyword>
<dbReference type="Proteomes" id="UP001633002">
    <property type="component" value="Unassembled WGS sequence"/>
</dbReference>
<evidence type="ECO:0000256" key="7">
    <source>
        <dbReference type="SAM" id="MobiDB-lite"/>
    </source>
</evidence>
<name>A0ABD3GMJ0_9MARC</name>
<dbReference type="Pfam" id="PF12819">
    <property type="entry name" value="Malectin_like"/>
    <property type="match status" value="1"/>
</dbReference>
<evidence type="ECO:0000313" key="10">
    <source>
        <dbReference type="EMBL" id="KAL3680448.1"/>
    </source>
</evidence>
<evidence type="ECO:0000259" key="9">
    <source>
        <dbReference type="Pfam" id="PF12819"/>
    </source>
</evidence>
<comment type="caution">
    <text evidence="10">The sequence shown here is derived from an EMBL/GenBank/DDBJ whole genome shotgun (WGS) entry which is preliminary data.</text>
</comment>
<keyword evidence="11" id="KW-1185">Reference proteome</keyword>
<feature type="compositionally biased region" description="Low complexity" evidence="7">
    <location>
        <begin position="500"/>
        <end position="517"/>
    </location>
</feature>
<reference evidence="10 11" key="1">
    <citation type="submission" date="2024-09" db="EMBL/GenBank/DDBJ databases">
        <title>Chromosome-scale assembly of Riccia sorocarpa.</title>
        <authorList>
            <person name="Paukszto L."/>
        </authorList>
    </citation>
    <scope>NUCLEOTIDE SEQUENCE [LARGE SCALE GENOMIC DNA]</scope>
    <source>
        <strain evidence="10">LP-2024</strain>
        <tissue evidence="10">Aerial parts of the thallus</tissue>
    </source>
</reference>
<dbReference type="PANTHER" id="PTHR45631">
    <property type="entry name" value="OS07G0107800 PROTEIN-RELATED"/>
    <property type="match status" value="1"/>
</dbReference>
<keyword evidence="6 8" id="KW-0472">Membrane</keyword>
<feature type="transmembrane region" description="Helical" evidence="8">
    <location>
        <begin position="527"/>
        <end position="544"/>
    </location>
</feature>
<dbReference type="Gene3D" id="3.80.10.10">
    <property type="entry name" value="Ribonuclease Inhibitor"/>
    <property type="match status" value="1"/>
</dbReference>
<evidence type="ECO:0000256" key="6">
    <source>
        <dbReference type="ARBA" id="ARBA00023136"/>
    </source>
</evidence>
<organism evidence="10 11">
    <name type="scientific">Riccia sorocarpa</name>
    <dbReference type="NCBI Taxonomy" id="122646"/>
    <lineage>
        <taxon>Eukaryota</taxon>
        <taxon>Viridiplantae</taxon>
        <taxon>Streptophyta</taxon>
        <taxon>Embryophyta</taxon>
        <taxon>Marchantiophyta</taxon>
        <taxon>Marchantiopsida</taxon>
        <taxon>Marchantiidae</taxon>
        <taxon>Marchantiales</taxon>
        <taxon>Ricciaceae</taxon>
        <taxon>Riccia</taxon>
    </lineage>
</organism>
<dbReference type="Pfam" id="PF00560">
    <property type="entry name" value="LRR_1"/>
    <property type="match status" value="1"/>
</dbReference>
<evidence type="ECO:0000256" key="4">
    <source>
        <dbReference type="ARBA" id="ARBA00022737"/>
    </source>
</evidence>
<feature type="region of interest" description="Disordered" evidence="7">
    <location>
        <begin position="498"/>
        <end position="517"/>
    </location>
</feature>
<comment type="subcellular location">
    <subcellularLocation>
        <location evidence="1">Membrane</location>
        <topology evidence="1">Single-pass membrane protein</topology>
    </subcellularLocation>
</comment>
<dbReference type="SUPFAM" id="SSF52058">
    <property type="entry name" value="L domain-like"/>
    <property type="match status" value="1"/>
</dbReference>
<keyword evidence="3 8" id="KW-0812">Transmembrane</keyword>
<evidence type="ECO:0000256" key="1">
    <source>
        <dbReference type="ARBA" id="ARBA00004167"/>
    </source>
</evidence>
<keyword evidence="4" id="KW-0677">Repeat</keyword>
<evidence type="ECO:0000256" key="5">
    <source>
        <dbReference type="ARBA" id="ARBA00022989"/>
    </source>
</evidence>
<evidence type="ECO:0000256" key="8">
    <source>
        <dbReference type="SAM" id="Phobius"/>
    </source>
</evidence>
<dbReference type="InterPro" id="IPR001611">
    <property type="entry name" value="Leu-rich_rpt"/>
</dbReference>
<feature type="domain" description="Malectin-like" evidence="9">
    <location>
        <begin position="20"/>
        <end position="214"/>
    </location>
</feature>
<keyword evidence="2" id="KW-0433">Leucine-rich repeat</keyword>
<evidence type="ECO:0000256" key="2">
    <source>
        <dbReference type="ARBA" id="ARBA00022614"/>
    </source>
</evidence>
<dbReference type="InterPro" id="IPR024788">
    <property type="entry name" value="Malectin-like_Carb-bd_dom"/>
</dbReference>
<dbReference type="InterPro" id="IPR032675">
    <property type="entry name" value="LRR_dom_sf"/>
</dbReference>